<comment type="cofactor">
    <cofactor evidence="1 10">
        <name>Mg(2+)</name>
        <dbReference type="ChEBI" id="CHEBI:18420"/>
    </cofactor>
</comment>
<dbReference type="PANTHER" id="PTHR13966:SF5">
    <property type="entry name" value="ENDONUCLEASE G, MITOCHONDRIAL"/>
    <property type="match status" value="1"/>
</dbReference>
<keyword evidence="5 10" id="KW-0255">Endonuclease</keyword>
<accession>A0A3S2VKK3</accession>
<feature type="chain" id="PRO_5018678256" description="Endonuclease" evidence="11">
    <location>
        <begin position="21"/>
        <end position="288"/>
    </location>
</feature>
<evidence type="ECO:0000256" key="1">
    <source>
        <dbReference type="ARBA" id="ARBA00001946"/>
    </source>
</evidence>
<dbReference type="GO" id="GO:0004519">
    <property type="term" value="F:endonuclease activity"/>
    <property type="evidence" value="ECO:0007669"/>
    <property type="project" value="UniProtKB-UniRule"/>
</dbReference>
<dbReference type="PANTHER" id="PTHR13966">
    <property type="entry name" value="ENDONUCLEASE RELATED"/>
    <property type="match status" value="1"/>
</dbReference>
<dbReference type="OrthoDB" id="9811262at2"/>
<dbReference type="PROSITE" id="PS01070">
    <property type="entry name" value="NUCLEASE_NON_SPEC"/>
    <property type="match status" value="1"/>
</dbReference>
<evidence type="ECO:0000256" key="7">
    <source>
        <dbReference type="ARBA" id="ARBA00022842"/>
    </source>
</evidence>
<feature type="domain" description="DNA/RNA non-specific endonuclease/pyrophosphatase/phosphodiesterase" evidence="13">
    <location>
        <begin position="48"/>
        <end position="238"/>
    </location>
</feature>
<evidence type="ECO:0000256" key="2">
    <source>
        <dbReference type="ARBA" id="ARBA00010052"/>
    </source>
</evidence>
<dbReference type="EMBL" id="SACP01000024">
    <property type="protein sequence ID" value="RVU15026.1"/>
    <property type="molecule type" value="Genomic_DNA"/>
</dbReference>
<dbReference type="GO" id="GO:0003676">
    <property type="term" value="F:nucleic acid binding"/>
    <property type="evidence" value="ECO:0007669"/>
    <property type="project" value="InterPro"/>
</dbReference>
<evidence type="ECO:0000256" key="9">
    <source>
        <dbReference type="PIRSR" id="PIRSR640255-2"/>
    </source>
</evidence>
<evidence type="ECO:0000259" key="13">
    <source>
        <dbReference type="SMART" id="SM00892"/>
    </source>
</evidence>
<comment type="caution">
    <text evidence="14">The sequence shown here is derived from an EMBL/GenBank/DDBJ whole genome shotgun (WGS) entry which is preliminary data.</text>
</comment>
<feature type="binding site" evidence="9">
    <location>
        <position position="143"/>
    </location>
    <ligand>
        <name>Mg(2+)</name>
        <dbReference type="ChEBI" id="CHEBI:18420"/>
        <note>catalytic</note>
    </ligand>
</feature>
<dbReference type="InterPro" id="IPR018524">
    <property type="entry name" value="DNA/RNA_endonuclease_AS"/>
</dbReference>
<feature type="domain" description="ENPP1-3/EXOG-like endonuclease/phosphodiesterase" evidence="12">
    <location>
        <begin position="49"/>
        <end position="238"/>
    </location>
</feature>
<keyword evidence="6 10" id="KW-0378">Hydrolase</keyword>
<dbReference type="SMART" id="SM00477">
    <property type="entry name" value="NUC"/>
    <property type="match status" value="1"/>
</dbReference>
<dbReference type="EC" id="3.1.30.-" evidence="10"/>
<evidence type="ECO:0000256" key="10">
    <source>
        <dbReference type="RuleBase" id="RU366055"/>
    </source>
</evidence>
<keyword evidence="11" id="KW-0732">Signal</keyword>
<dbReference type="InterPro" id="IPR020821">
    <property type="entry name" value="ENPP1-3/EXOG-like_nuc-like"/>
</dbReference>
<sequence length="288" mass="31265">MRKPAAFLLLTVVVAGPAAAESCPGFFAGGLAPVLDNPRLAAGTTPLCYRAFALLYSGLSRTPLYAAEHLTAAGVRAARSIDRVDAFHEERRLPESARSALDDYAGSGWDRGHMAPSGDMPDPEAQEDSFSLANIVPQYPEFNRTLWAGIEAAVRNLAVERGGLYVVTGPLFEGGSVQALRGRVLVPTRLFKAVYDPARREAGIYLAPNAAGGRWEAVSPARLAEIGGITVFPDLPAAARSRTMALPEPQRDAYGGARRREPSFVDWLLAELRRMARRAWRDFLRSLF</sequence>
<name>A0A3S2VKK3_9HYPH</name>
<keyword evidence="15" id="KW-1185">Reference proteome</keyword>
<evidence type="ECO:0000256" key="3">
    <source>
        <dbReference type="ARBA" id="ARBA00022722"/>
    </source>
</evidence>
<evidence type="ECO:0000259" key="12">
    <source>
        <dbReference type="SMART" id="SM00477"/>
    </source>
</evidence>
<evidence type="ECO:0000256" key="4">
    <source>
        <dbReference type="ARBA" id="ARBA00022723"/>
    </source>
</evidence>
<evidence type="ECO:0000256" key="5">
    <source>
        <dbReference type="ARBA" id="ARBA00022759"/>
    </source>
</evidence>
<evidence type="ECO:0000256" key="6">
    <source>
        <dbReference type="ARBA" id="ARBA00022801"/>
    </source>
</evidence>
<dbReference type="SUPFAM" id="SSF54060">
    <property type="entry name" value="His-Me finger endonucleases"/>
    <property type="match status" value="1"/>
</dbReference>
<dbReference type="Gene3D" id="3.40.570.10">
    <property type="entry name" value="Extracellular Endonuclease, subunit A"/>
    <property type="match status" value="1"/>
</dbReference>
<dbReference type="InterPro" id="IPR040255">
    <property type="entry name" value="Non-specific_endonuclease"/>
</dbReference>
<dbReference type="Pfam" id="PF01223">
    <property type="entry name" value="Endonuclease_NS"/>
    <property type="match status" value="1"/>
</dbReference>
<dbReference type="Proteomes" id="UP000286997">
    <property type="component" value="Unassembled WGS sequence"/>
</dbReference>
<keyword evidence="4 9" id="KW-0479">Metal-binding</keyword>
<dbReference type="InterPro" id="IPR044925">
    <property type="entry name" value="His-Me_finger_sf"/>
</dbReference>
<dbReference type="GO" id="GO:0046872">
    <property type="term" value="F:metal ion binding"/>
    <property type="evidence" value="ECO:0007669"/>
    <property type="project" value="UniProtKB-KW"/>
</dbReference>
<keyword evidence="7" id="KW-0460">Magnesium</keyword>
<dbReference type="GO" id="GO:0016787">
    <property type="term" value="F:hydrolase activity"/>
    <property type="evidence" value="ECO:0007669"/>
    <property type="project" value="UniProtKB-KW"/>
</dbReference>
<comment type="similarity">
    <text evidence="2 10">Belongs to the DNA/RNA non-specific endonuclease family.</text>
</comment>
<dbReference type="InterPro" id="IPR044929">
    <property type="entry name" value="DNA/RNA_non-sp_Endonuclease_sf"/>
</dbReference>
<reference evidence="14 15" key="1">
    <citation type="submission" date="2019-01" db="EMBL/GenBank/DDBJ databases">
        <authorList>
            <person name="Chen W.-M."/>
        </authorList>
    </citation>
    <scope>NUCLEOTIDE SEQUENCE [LARGE SCALE GENOMIC DNA]</scope>
    <source>
        <strain evidence="14 15">TER-1</strain>
    </source>
</reference>
<evidence type="ECO:0000256" key="8">
    <source>
        <dbReference type="PIRSR" id="PIRSR640255-1"/>
    </source>
</evidence>
<gene>
    <name evidence="14" type="ORF">EOE48_20690</name>
</gene>
<dbReference type="InterPro" id="IPR001604">
    <property type="entry name" value="Endo_G_ENPP1-like_dom"/>
</dbReference>
<protein>
    <recommendedName>
        <fullName evidence="10">Endonuclease</fullName>
        <ecNumber evidence="10">3.1.30.-</ecNumber>
    </recommendedName>
</protein>
<evidence type="ECO:0000313" key="15">
    <source>
        <dbReference type="Proteomes" id="UP000286997"/>
    </source>
</evidence>
<feature type="active site" description="Proton acceptor" evidence="8">
    <location>
        <position position="113"/>
    </location>
</feature>
<organism evidence="14 15">
    <name type="scientific">Methylobacterium oryzihabitans</name>
    <dbReference type="NCBI Taxonomy" id="2499852"/>
    <lineage>
        <taxon>Bacteria</taxon>
        <taxon>Pseudomonadati</taxon>
        <taxon>Pseudomonadota</taxon>
        <taxon>Alphaproteobacteria</taxon>
        <taxon>Hyphomicrobiales</taxon>
        <taxon>Methylobacteriaceae</taxon>
        <taxon>Methylobacterium</taxon>
    </lineage>
</organism>
<dbReference type="RefSeq" id="WP_127732699.1">
    <property type="nucleotide sequence ID" value="NZ_SACP01000024.1"/>
</dbReference>
<keyword evidence="3 10" id="KW-0540">Nuclease</keyword>
<proteinExistence type="inferred from homology"/>
<evidence type="ECO:0000313" key="14">
    <source>
        <dbReference type="EMBL" id="RVU15026.1"/>
    </source>
</evidence>
<dbReference type="AlphaFoldDB" id="A0A3S2VKK3"/>
<evidence type="ECO:0000256" key="11">
    <source>
        <dbReference type="SAM" id="SignalP"/>
    </source>
</evidence>
<feature type="signal peptide" evidence="11">
    <location>
        <begin position="1"/>
        <end position="20"/>
    </location>
</feature>
<dbReference type="SMART" id="SM00892">
    <property type="entry name" value="Endonuclease_NS"/>
    <property type="match status" value="1"/>
</dbReference>